<dbReference type="Ensembl" id="ENSMMOT00000005989.1">
    <property type="protein sequence ID" value="ENSMMOP00000005880.1"/>
    <property type="gene ID" value="ENSMMOG00000004615.1"/>
</dbReference>
<evidence type="ECO:0000313" key="25">
    <source>
        <dbReference type="Proteomes" id="UP000261620"/>
    </source>
</evidence>
<dbReference type="PANTHER" id="PTHR23076:SF97">
    <property type="entry name" value="ATP-DEPENDENT ZINC METALLOPROTEASE YME1L1"/>
    <property type="match status" value="1"/>
</dbReference>
<keyword evidence="7" id="KW-0479">Metal-binding</keyword>
<evidence type="ECO:0000256" key="4">
    <source>
        <dbReference type="ARBA" id="ARBA00010550"/>
    </source>
</evidence>
<dbReference type="SMART" id="SM00382">
    <property type="entry name" value="AAA"/>
    <property type="match status" value="1"/>
</dbReference>
<dbReference type="FunFam" id="1.20.58.760:FF:000002">
    <property type="entry name" value="ATP-dependent zinc metalloprotease FtsH"/>
    <property type="match status" value="1"/>
</dbReference>
<dbReference type="GO" id="GO:0016887">
    <property type="term" value="F:ATP hydrolysis activity"/>
    <property type="evidence" value="ECO:0007669"/>
    <property type="project" value="InterPro"/>
</dbReference>
<dbReference type="InterPro" id="IPR041569">
    <property type="entry name" value="AAA_lid_3"/>
</dbReference>
<sequence>VHVLRVCLFFQMMLPLSQLTNALHSLKNSATASVQTLHRDLTPEYNSVLKEPNVSLRDLGLSEMRVSQLDELVSRLLPTPLPEEPLALPSVWRTSHLSSVSFFHNKHGTLLGPLIWVQSRGFKTLRSKTRRTESGYDGAVESEPYTPAFMKGLFQRDKGLEVQSLNQLLKQRNLPDNQQEAFKTGFTEGFMRSQAFTQRTQDSLRRTRLILLVLLLLGIYGLSRTPFLSVRFRTTSGLDSAVDPIQMKNVTFEHVKGVEEAKNELQDVVEFLKNPQKFTVLGGKLPKGILLVGPPGTGKTLLARAVAGEADVPFYYASGSEFDEMFVGVGASRIRNLFKEAKANAPCVIFIDELDSVGGKRIESPMHPYSRQTINQLLAEMDGFKPNEGVIVVGATNFAEALDSALVRPGRFDMQVTVPRPDVKGRTEILNWYLSKIKVDPAVDAEIIARGTVGFSGAELENLVNQAALKAAVDEKEMVTMKDLEFAKDKILMGPERRSVEIDKKNKTITAYHESGHAIVAYFTKDAMPINKATIMPRGPTLGHVSLLPENDRWSETRAQLLAQMDVSMGGRVAEELIFGDDYITTGASSDFDGATKIAKMMVTRFGMSDKLGVMTYTDITKQSPETQAAVEQEVRILLKDSYERAKNILKTYSTEHKKLADALLRYETLDAKEIQMVLEGKSLDH</sequence>
<dbReference type="GO" id="GO:0034982">
    <property type="term" value="P:mitochondrial protein processing"/>
    <property type="evidence" value="ECO:0007669"/>
    <property type="project" value="UniProtKB-ARBA"/>
</dbReference>
<dbReference type="Proteomes" id="UP000261620">
    <property type="component" value="Unplaced"/>
</dbReference>
<evidence type="ECO:0000256" key="17">
    <source>
        <dbReference type="ARBA" id="ARBA00072035"/>
    </source>
</evidence>
<dbReference type="GO" id="GO:0005524">
    <property type="term" value="F:ATP binding"/>
    <property type="evidence" value="ECO:0007669"/>
    <property type="project" value="UniProtKB-KW"/>
</dbReference>
<organism evidence="24 25">
    <name type="scientific">Mola mola</name>
    <name type="common">Ocean sunfish</name>
    <name type="synonym">Tetraodon mola</name>
    <dbReference type="NCBI Taxonomy" id="94237"/>
    <lineage>
        <taxon>Eukaryota</taxon>
        <taxon>Metazoa</taxon>
        <taxon>Chordata</taxon>
        <taxon>Craniata</taxon>
        <taxon>Vertebrata</taxon>
        <taxon>Euteleostomi</taxon>
        <taxon>Actinopterygii</taxon>
        <taxon>Neopterygii</taxon>
        <taxon>Teleostei</taxon>
        <taxon>Neoteleostei</taxon>
        <taxon>Acanthomorphata</taxon>
        <taxon>Eupercaria</taxon>
        <taxon>Tetraodontiformes</taxon>
        <taxon>Molidae</taxon>
        <taxon>Mola</taxon>
    </lineage>
</organism>
<evidence type="ECO:0000256" key="19">
    <source>
        <dbReference type="ARBA" id="ARBA00078852"/>
    </source>
</evidence>
<dbReference type="PANTHER" id="PTHR23076">
    <property type="entry name" value="METALLOPROTEASE M41 FTSH"/>
    <property type="match status" value="1"/>
</dbReference>
<evidence type="ECO:0000256" key="15">
    <source>
        <dbReference type="ARBA" id="ARBA00023136"/>
    </source>
</evidence>
<accession>A0A3Q4ANF5</accession>
<keyword evidence="15 21" id="KW-0472">Membrane</keyword>
<dbReference type="CDD" id="cd19501">
    <property type="entry name" value="RecA-like_FtsH"/>
    <property type="match status" value="1"/>
</dbReference>
<dbReference type="SUPFAM" id="SSF52540">
    <property type="entry name" value="P-loop containing nucleoside triphosphate hydrolases"/>
    <property type="match status" value="1"/>
</dbReference>
<dbReference type="GO" id="GO:0010636">
    <property type="term" value="P:positive regulation of mitochondrial fusion"/>
    <property type="evidence" value="ECO:0007669"/>
    <property type="project" value="UniProtKB-ARBA"/>
</dbReference>
<dbReference type="STRING" id="94237.ENSMMOP00000005880"/>
<dbReference type="GO" id="GO:0006515">
    <property type="term" value="P:protein quality control for misfolded or incompletely synthesized proteins"/>
    <property type="evidence" value="ECO:0007669"/>
    <property type="project" value="TreeGrafter"/>
</dbReference>
<dbReference type="Gene3D" id="3.40.50.300">
    <property type="entry name" value="P-loop containing nucleotide triphosphate hydrolases"/>
    <property type="match status" value="1"/>
</dbReference>
<keyword evidence="25" id="KW-1185">Reference proteome</keyword>
<feature type="chain" id="PRO_5018688155" description="ATP-dependent zinc metalloprotease YME1L1" evidence="22">
    <location>
        <begin position="23"/>
        <end position="686"/>
    </location>
</feature>
<dbReference type="Pfam" id="PF01434">
    <property type="entry name" value="Peptidase_M41"/>
    <property type="match status" value="1"/>
</dbReference>
<dbReference type="Gene3D" id="1.10.8.60">
    <property type="match status" value="1"/>
</dbReference>
<keyword evidence="13" id="KW-0482">Metalloprotease</keyword>
<keyword evidence="14" id="KW-0496">Mitochondrion</keyword>
<evidence type="ECO:0000256" key="13">
    <source>
        <dbReference type="ARBA" id="ARBA00023049"/>
    </source>
</evidence>
<evidence type="ECO:0000256" key="6">
    <source>
        <dbReference type="ARBA" id="ARBA00022692"/>
    </source>
</evidence>
<evidence type="ECO:0000256" key="14">
    <source>
        <dbReference type="ARBA" id="ARBA00023128"/>
    </source>
</evidence>
<evidence type="ECO:0000259" key="23">
    <source>
        <dbReference type="SMART" id="SM00382"/>
    </source>
</evidence>
<comment type="similarity">
    <text evidence="4">In the N-terminal section; belongs to the AAA ATPase family.</text>
</comment>
<keyword evidence="8 20" id="KW-0547">Nucleotide-binding</keyword>
<proteinExistence type="inferred from homology"/>
<dbReference type="FunFam" id="1.10.8.60:FF:000001">
    <property type="entry name" value="ATP-dependent zinc metalloprotease FtsH"/>
    <property type="match status" value="1"/>
</dbReference>
<keyword evidence="11 20" id="KW-0067">ATP-binding</keyword>
<keyword evidence="5" id="KW-0645">Protease</keyword>
<evidence type="ECO:0000256" key="16">
    <source>
        <dbReference type="ARBA" id="ARBA00062117"/>
    </source>
</evidence>
<evidence type="ECO:0000256" key="21">
    <source>
        <dbReference type="SAM" id="Phobius"/>
    </source>
</evidence>
<dbReference type="InterPro" id="IPR003593">
    <property type="entry name" value="AAA+_ATPase"/>
</dbReference>
<dbReference type="NCBIfam" id="TIGR01241">
    <property type="entry name" value="FtsH_fam"/>
    <property type="match status" value="1"/>
</dbReference>
<evidence type="ECO:0000256" key="12">
    <source>
        <dbReference type="ARBA" id="ARBA00022989"/>
    </source>
</evidence>
<evidence type="ECO:0000313" key="24">
    <source>
        <dbReference type="Ensembl" id="ENSMMOP00000005880.1"/>
    </source>
</evidence>
<dbReference type="InterPro" id="IPR003959">
    <property type="entry name" value="ATPase_AAA_core"/>
</dbReference>
<protein>
    <recommendedName>
        <fullName evidence="17">ATP-dependent zinc metalloprotease YME1L1</fullName>
    </recommendedName>
    <alternativeName>
        <fullName evidence="18">ATP-dependent metalloprotease FtsH1</fullName>
    </alternativeName>
    <alternativeName>
        <fullName evidence="19">YME1-like protein 1</fullName>
    </alternativeName>
</protein>
<evidence type="ECO:0000256" key="2">
    <source>
        <dbReference type="ARBA" id="ARBA00004325"/>
    </source>
</evidence>
<dbReference type="InterPro" id="IPR005936">
    <property type="entry name" value="FtsH"/>
</dbReference>
<comment type="subcellular location">
    <subcellularLocation>
        <location evidence="2">Mitochondrion membrane</location>
    </subcellularLocation>
</comment>
<dbReference type="InterPro" id="IPR037219">
    <property type="entry name" value="Peptidase_M41-like"/>
</dbReference>
<evidence type="ECO:0000256" key="11">
    <source>
        <dbReference type="ARBA" id="ARBA00022840"/>
    </source>
</evidence>
<evidence type="ECO:0000256" key="1">
    <source>
        <dbReference type="ARBA" id="ARBA00001947"/>
    </source>
</evidence>
<evidence type="ECO:0000256" key="10">
    <source>
        <dbReference type="ARBA" id="ARBA00022833"/>
    </source>
</evidence>
<evidence type="ECO:0000256" key="18">
    <source>
        <dbReference type="ARBA" id="ARBA00078792"/>
    </source>
</evidence>
<keyword evidence="9" id="KW-0378">Hydrolase</keyword>
<keyword evidence="6 21" id="KW-0812">Transmembrane</keyword>
<dbReference type="InterPro" id="IPR027417">
    <property type="entry name" value="P-loop_NTPase"/>
</dbReference>
<reference evidence="24" key="2">
    <citation type="submission" date="2025-09" db="UniProtKB">
        <authorList>
            <consortium name="Ensembl"/>
        </authorList>
    </citation>
    <scope>IDENTIFICATION</scope>
</reference>
<name>A0A3Q4ANF5_MOLML</name>
<keyword evidence="12 21" id="KW-1133">Transmembrane helix</keyword>
<feature type="signal peptide" evidence="22">
    <location>
        <begin position="1"/>
        <end position="22"/>
    </location>
</feature>
<dbReference type="GO" id="GO:0004222">
    <property type="term" value="F:metalloendopeptidase activity"/>
    <property type="evidence" value="ECO:0007669"/>
    <property type="project" value="InterPro"/>
</dbReference>
<evidence type="ECO:0000256" key="8">
    <source>
        <dbReference type="ARBA" id="ARBA00022741"/>
    </source>
</evidence>
<comment type="cofactor">
    <cofactor evidence="1">
        <name>Zn(2+)</name>
        <dbReference type="ChEBI" id="CHEBI:29105"/>
    </cofactor>
</comment>
<dbReference type="SUPFAM" id="SSF140990">
    <property type="entry name" value="FtsH protease domain-like"/>
    <property type="match status" value="1"/>
</dbReference>
<feature type="domain" description="AAA+ ATPase" evidence="23">
    <location>
        <begin position="285"/>
        <end position="422"/>
    </location>
</feature>
<evidence type="ECO:0000256" key="7">
    <source>
        <dbReference type="ARBA" id="ARBA00022723"/>
    </source>
</evidence>
<dbReference type="GO" id="GO:0007005">
    <property type="term" value="P:mitochondrion organization"/>
    <property type="evidence" value="ECO:0007669"/>
    <property type="project" value="TreeGrafter"/>
</dbReference>
<dbReference type="Gene3D" id="1.20.58.760">
    <property type="entry name" value="Peptidase M41"/>
    <property type="match status" value="1"/>
</dbReference>
<dbReference type="GO" id="GO:0046872">
    <property type="term" value="F:metal ion binding"/>
    <property type="evidence" value="ECO:0007669"/>
    <property type="project" value="UniProtKB-KW"/>
</dbReference>
<evidence type="ECO:0000256" key="22">
    <source>
        <dbReference type="SAM" id="SignalP"/>
    </source>
</evidence>
<dbReference type="InterPro" id="IPR003960">
    <property type="entry name" value="ATPase_AAA_CS"/>
</dbReference>
<dbReference type="GO" id="GO:0004176">
    <property type="term" value="F:ATP-dependent peptidase activity"/>
    <property type="evidence" value="ECO:0007669"/>
    <property type="project" value="InterPro"/>
</dbReference>
<keyword evidence="10" id="KW-0862">Zinc</keyword>
<evidence type="ECO:0000256" key="5">
    <source>
        <dbReference type="ARBA" id="ARBA00022670"/>
    </source>
</evidence>
<evidence type="ECO:0000256" key="20">
    <source>
        <dbReference type="RuleBase" id="RU003651"/>
    </source>
</evidence>
<reference evidence="24" key="1">
    <citation type="submission" date="2025-08" db="UniProtKB">
        <authorList>
            <consortium name="Ensembl"/>
        </authorList>
    </citation>
    <scope>IDENTIFICATION</scope>
</reference>
<comment type="similarity">
    <text evidence="3">In the C-terminal section; belongs to the peptidase M41 family.</text>
</comment>
<dbReference type="PROSITE" id="PS00674">
    <property type="entry name" value="AAA"/>
    <property type="match status" value="1"/>
</dbReference>
<evidence type="ECO:0000256" key="3">
    <source>
        <dbReference type="ARBA" id="ARBA00010044"/>
    </source>
</evidence>
<dbReference type="Pfam" id="PF17862">
    <property type="entry name" value="AAA_lid_3"/>
    <property type="match status" value="1"/>
</dbReference>
<comment type="subunit">
    <text evidence="16">Homohexamer; may also form heterohexamers. Exists in several complexes of 600-1100 kDa. Interacts with AFG1L.</text>
</comment>
<evidence type="ECO:0000256" key="9">
    <source>
        <dbReference type="ARBA" id="ARBA00022801"/>
    </source>
</evidence>
<dbReference type="FunFam" id="3.40.50.300:FF:000195">
    <property type="entry name" value="ATP-dependent zinc metalloprotease FTSH 11"/>
    <property type="match status" value="1"/>
</dbReference>
<comment type="similarity">
    <text evidence="20">Belongs to the AAA ATPase family.</text>
</comment>
<dbReference type="OMA" id="MYDEYLL"/>
<feature type="transmembrane region" description="Helical" evidence="21">
    <location>
        <begin position="209"/>
        <end position="227"/>
    </location>
</feature>
<dbReference type="HAMAP" id="MF_01458">
    <property type="entry name" value="FtsH"/>
    <property type="match status" value="1"/>
</dbReference>
<keyword evidence="22" id="KW-0732">Signal</keyword>
<dbReference type="InterPro" id="IPR000642">
    <property type="entry name" value="Peptidase_M41"/>
</dbReference>
<dbReference type="AlphaFoldDB" id="A0A3Q4ANF5"/>
<dbReference type="GO" id="GO:0005743">
    <property type="term" value="C:mitochondrial inner membrane"/>
    <property type="evidence" value="ECO:0007669"/>
    <property type="project" value="TreeGrafter"/>
</dbReference>
<dbReference type="Pfam" id="PF00004">
    <property type="entry name" value="AAA"/>
    <property type="match status" value="1"/>
</dbReference>